<evidence type="ECO:0000256" key="1">
    <source>
        <dbReference type="ARBA" id="ARBA00000085"/>
    </source>
</evidence>
<dbReference type="PANTHER" id="PTHR43547">
    <property type="entry name" value="TWO-COMPONENT HISTIDINE KINASE"/>
    <property type="match status" value="1"/>
</dbReference>
<sequence>MAVELLKRSEELDTANRQLRLEARRKDEFLATLAHELRNPLTAIHNSAQLVKRVTGSGVTRYLDILERQTDTLRGLVDDLLDVSRISRQRIELKKEEVDLAETVRHALDSVQPLMEEKRHWVEVSYPLKPVEVEGDRIRLEQILVNLLTNAAKYTDAGGHISIELGADGCYAEVRVRDTGIGMTPKQLQQVFDLFDQAEVGLDRAKGGLGIGLNIARRLAELHGGSLEAFSDGLEKGAEFVVKLPLTAAAAVPEADNSRSHPHSSSKVRILLVEDNPAIAETMSLLLKELGHQVHVETDGRSALRAAEKIEPELILLDIGLPGMDGYQVADRLRQNPRTEGAVLAALTGYGQARDVERAQQAGFDRHFTKPVDLAELEAFVGNIGEQQHSPQH</sequence>
<dbReference type="InterPro" id="IPR011006">
    <property type="entry name" value="CheY-like_superfamily"/>
</dbReference>
<feature type="domain" description="Histidine kinase" evidence="7">
    <location>
        <begin position="32"/>
        <end position="248"/>
    </location>
</feature>
<dbReference type="InterPro" id="IPR004358">
    <property type="entry name" value="Sig_transdc_His_kin-like_C"/>
</dbReference>
<dbReference type="InterPro" id="IPR036097">
    <property type="entry name" value="HisK_dim/P_sf"/>
</dbReference>
<dbReference type="SUPFAM" id="SSF55874">
    <property type="entry name" value="ATPase domain of HSP90 chaperone/DNA topoisomerase II/histidine kinase"/>
    <property type="match status" value="1"/>
</dbReference>
<keyword evidence="3 6" id="KW-0597">Phosphoprotein</keyword>
<dbReference type="CDD" id="cd00082">
    <property type="entry name" value="HisKA"/>
    <property type="match status" value="1"/>
</dbReference>
<evidence type="ECO:0000313" key="9">
    <source>
        <dbReference type="EMBL" id="RFA33911.1"/>
    </source>
</evidence>
<dbReference type="Proteomes" id="UP000256763">
    <property type="component" value="Unassembled WGS sequence"/>
</dbReference>
<protein>
    <recommendedName>
        <fullName evidence="2">histidine kinase</fullName>
        <ecNumber evidence="2">2.7.13.3</ecNumber>
    </recommendedName>
</protein>
<dbReference type="EMBL" id="NFZW01000018">
    <property type="protein sequence ID" value="RFA33911.1"/>
    <property type="molecule type" value="Genomic_DNA"/>
</dbReference>
<dbReference type="OrthoDB" id="5555106at2"/>
<dbReference type="FunFam" id="3.30.565.10:FF:000006">
    <property type="entry name" value="Sensor histidine kinase WalK"/>
    <property type="match status" value="1"/>
</dbReference>
<dbReference type="PROSITE" id="PS50110">
    <property type="entry name" value="RESPONSE_REGULATORY"/>
    <property type="match status" value="1"/>
</dbReference>
<accession>A0A3E0WP35</accession>
<organism evidence="9 10">
    <name type="scientific">Alkalilimnicola ehrlichii</name>
    <dbReference type="NCBI Taxonomy" id="351052"/>
    <lineage>
        <taxon>Bacteria</taxon>
        <taxon>Pseudomonadati</taxon>
        <taxon>Pseudomonadota</taxon>
        <taxon>Gammaproteobacteria</taxon>
        <taxon>Chromatiales</taxon>
        <taxon>Ectothiorhodospiraceae</taxon>
        <taxon>Alkalilimnicola</taxon>
    </lineage>
</organism>
<reference evidence="10" key="1">
    <citation type="submission" date="2017-05" db="EMBL/GenBank/DDBJ databases">
        <authorList>
            <person name="Sharma S."/>
            <person name="Sidhu C."/>
            <person name="Pinnaka A.K."/>
        </authorList>
    </citation>
    <scope>NUCLEOTIDE SEQUENCE [LARGE SCALE GENOMIC DNA]</scope>
    <source>
        <strain evidence="10">AK93</strain>
    </source>
</reference>
<evidence type="ECO:0000259" key="8">
    <source>
        <dbReference type="PROSITE" id="PS50110"/>
    </source>
</evidence>
<gene>
    <name evidence="9" type="ORF">CAL65_16300</name>
</gene>
<keyword evidence="4" id="KW-0808">Transferase</keyword>
<evidence type="ECO:0000256" key="3">
    <source>
        <dbReference type="ARBA" id="ARBA00022553"/>
    </source>
</evidence>
<comment type="catalytic activity">
    <reaction evidence="1">
        <text>ATP + protein L-histidine = ADP + protein N-phospho-L-histidine.</text>
        <dbReference type="EC" id="2.7.13.3"/>
    </reaction>
</comment>
<dbReference type="AlphaFoldDB" id="A0A3E0WP35"/>
<evidence type="ECO:0000259" key="7">
    <source>
        <dbReference type="PROSITE" id="PS50109"/>
    </source>
</evidence>
<dbReference type="RefSeq" id="WP_116303266.1">
    <property type="nucleotide sequence ID" value="NZ_NFZV01000019.1"/>
</dbReference>
<dbReference type="GO" id="GO:0000155">
    <property type="term" value="F:phosphorelay sensor kinase activity"/>
    <property type="evidence" value="ECO:0007669"/>
    <property type="project" value="InterPro"/>
</dbReference>
<evidence type="ECO:0000256" key="6">
    <source>
        <dbReference type="PROSITE-ProRule" id="PRU00169"/>
    </source>
</evidence>
<dbReference type="InterPro" id="IPR036890">
    <property type="entry name" value="HATPase_C_sf"/>
</dbReference>
<evidence type="ECO:0000256" key="5">
    <source>
        <dbReference type="ARBA" id="ARBA00022777"/>
    </source>
</evidence>
<evidence type="ECO:0000256" key="2">
    <source>
        <dbReference type="ARBA" id="ARBA00012438"/>
    </source>
</evidence>
<proteinExistence type="predicted"/>
<dbReference type="SUPFAM" id="SSF47384">
    <property type="entry name" value="Homodimeric domain of signal transducing histidine kinase"/>
    <property type="match status" value="1"/>
</dbReference>
<dbReference type="Gene3D" id="3.40.50.2300">
    <property type="match status" value="1"/>
</dbReference>
<name>A0A3E0WP35_9GAMM</name>
<keyword evidence="10" id="KW-1185">Reference proteome</keyword>
<dbReference type="Gene3D" id="3.30.565.10">
    <property type="entry name" value="Histidine kinase-like ATPase, C-terminal domain"/>
    <property type="match status" value="1"/>
</dbReference>
<feature type="domain" description="Response regulatory" evidence="8">
    <location>
        <begin position="269"/>
        <end position="385"/>
    </location>
</feature>
<dbReference type="Pfam" id="PF00072">
    <property type="entry name" value="Response_reg"/>
    <property type="match status" value="1"/>
</dbReference>
<dbReference type="PRINTS" id="PR00344">
    <property type="entry name" value="BCTRLSENSOR"/>
</dbReference>
<dbReference type="Pfam" id="PF02518">
    <property type="entry name" value="HATPase_c"/>
    <property type="match status" value="1"/>
</dbReference>
<dbReference type="SMART" id="SM00387">
    <property type="entry name" value="HATPase_c"/>
    <property type="match status" value="1"/>
</dbReference>
<feature type="modified residue" description="4-aspartylphosphate" evidence="6">
    <location>
        <position position="318"/>
    </location>
</feature>
<dbReference type="Gene3D" id="1.10.287.130">
    <property type="match status" value="1"/>
</dbReference>
<dbReference type="InterPro" id="IPR001789">
    <property type="entry name" value="Sig_transdc_resp-reg_receiver"/>
</dbReference>
<dbReference type="InterPro" id="IPR003661">
    <property type="entry name" value="HisK_dim/P_dom"/>
</dbReference>
<keyword evidence="5" id="KW-0418">Kinase</keyword>
<dbReference type="InterPro" id="IPR005467">
    <property type="entry name" value="His_kinase_dom"/>
</dbReference>
<dbReference type="SUPFAM" id="SSF52172">
    <property type="entry name" value="CheY-like"/>
    <property type="match status" value="1"/>
</dbReference>
<dbReference type="EC" id="2.7.13.3" evidence="2"/>
<dbReference type="PANTHER" id="PTHR43547:SF2">
    <property type="entry name" value="HYBRID SIGNAL TRANSDUCTION HISTIDINE KINASE C"/>
    <property type="match status" value="1"/>
</dbReference>
<dbReference type="PROSITE" id="PS50109">
    <property type="entry name" value="HIS_KIN"/>
    <property type="match status" value="1"/>
</dbReference>
<comment type="caution">
    <text evidence="9">The sequence shown here is derived from an EMBL/GenBank/DDBJ whole genome shotgun (WGS) entry which is preliminary data.</text>
</comment>
<dbReference type="SMART" id="SM00388">
    <property type="entry name" value="HisKA"/>
    <property type="match status" value="1"/>
</dbReference>
<dbReference type="CDD" id="cd17580">
    <property type="entry name" value="REC_2_DhkD-like"/>
    <property type="match status" value="1"/>
</dbReference>
<dbReference type="SMART" id="SM00448">
    <property type="entry name" value="REC"/>
    <property type="match status" value="1"/>
</dbReference>
<dbReference type="InterPro" id="IPR003594">
    <property type="entry name" value="HATPase_dom"/>
</dbReference>
<evidence type="ECO:0000313" key="10">
    <source>
        <dbReference type="Proteomes" id="UP000256763"/>
    </source>
</evidence>
<dbReference type="Pfam" id="PF00512">
    <property type="entry name" value="HisKA"/>
    <property type="match status" value="1"/>
</dbReference>
<evidence type="ECO:0000256" key="4">
    <source>
        <dbReference type="ARBA" id="ARBA00022679"/>
    </source>
</evidence>
<dbReference type="GO" id="GO:0005886">
    <property type="term" value="C:plasma membrane"/>
    <property type="evidence" value="ECO:0007669"/>
    <property type="project" value="UniProtKB-ARBA"/>
</dbReference>